<proteinExistence type="predicted"/>
<organism evidence="1 2">
    <name type="scientific">Ixodes persulcatus</name>
    <name type="common">Taiga tick</name>
    <dbReference type="NCBI Taxonomy" id="34615"/>
    <lineage>
        <taxon>Eukaryota</taxon>
        <taxon>Metazoa</taxon>
        <taxon>Ecdysozoa</taxon>
        <taxon>Arthropoda</taxon>
        <taxon>Chelicerata</taxon>
        <taxon>Arachnida</taxon>
        <taxon>Acari</taxon>
        <taxon>Parasitiformes</taxon>
        <taxon>Ixodida</taxon>
        <taxon>Ixodoidea</taxon>
        <taxon>Ixodidae</taxon>
        <taxon>Ixodinae</taxon>
        <taxon>Ixodes</taxon>
    </lineage>
</organism>
<dbReference type="EMBL" id="JABSTQ010009855">
    <property type="protein sequence ID" value="KAG0425367.1"/>
    <property type="molecule type" value="Genomic_DNA"/>
</dbReference>
<comment type="caution">
    <text evidence="1">The sequence shown here is derived from an EMBL/GenBank/DDBJ whole genome shotgun (WGS) entry which is preliminary data.</text>
</comment>
<reference evidence="1 2" key="1">
    <citation type="journal article" date="2020" name="Cell">
        <title>Large-Scale Comparative Analyses of Tick Genomes Elucidate Their Genetic Diversity and Vector Capacities.</title>
        <authorList>
            <consortium name="Tick Genome and Microbiome Consortium (TIGMIC)"/>
            <person name="Jia N."/>
            <person name="Wang J."/>
            <person name="Shi W."/>
            <person name="Du L."/>
            <person name="Sun Y."/>
            <person name="Zhan W."/>
            <person name="Jiang J.F."/>
            <person name="Wang Q."/>
            <person name="Zhang B."/>
            <person name="Ji P."/>
            <person name="Bell-Sakyi L."/>
            <person name="Cui X.M."/>
            <person name="Yuan T.T."/>
            <person name="Jiang B.G."/>
            <person name="Yang W.F."/>
            <person name="Lam T.T."/>
            <person name="Chang Q.C."/>
            <person name="Ding S.J."/>
            <person name="Wang X.J."/>
            <person name="Zhu J.G."/>
            <person name="Ruan X.D."/>
            <person name="Zhao L."/>
            <person name="Wei J.T."/>
            <person name="Ye R.Z."/>
            <person name="Que T.C."/>
            <person name="Du C.H."/>
            <person name="Zhou Y.H."/>
            <person name="Cheng J.X."/>
            <person name="Dai P.F."/>
            <person name="Guo W.B."/>
            <person name="Han X.H."/>
            <person name="Huang E.J."/>
            <person name="Li L.F."/>
            <person name="Wei W."/>
            <person name="Gao Y.C."/>
            <person name="Liu J.Z."/>
            <person name="Shao H.Z."/>
            <person name="Wang X."/>
            <person name="Wang C.C."/>
            <person name="Yang T.C."/>
            <person name="Huo Q.B."/>
            <person name="Li W."/>
            <person name="Chen H.Y."/>
            <person name="Chen S.E."/>
            <person name="Zhou L.G."/>
            <person name="Ni X.B."/>
            <person name="Tian J.H."/>
            <person name="Sheng Y."/>
            <person name="Liu T."/>
            <person name="Pan Y.S."/>
            <person name="Xia L.Y."/>
            <person name="Li J."/>
            <person name="Zhao F."/>
            <person name="Cao W.C."/>
        </authorList>
    </citation>
    <scope>NUCLEOTIDE SEQUENCE [LARGE SCALE GENOMIC DNA]</scope>
    <source>
        <strain evidence="1">Iper-2018</strain>
    </source>
</reference>
<evidence type="ECO:0000313" key="2">
    <source>
        <dbReference type="Proteomes" id="UP000805193"/>
    </source>
</evidence>
<protein>
    <submittedName>
        <fullName evidence="1">Uncharacterized protein</fullName>
    </submittedName>
</protein>
<dbReference type="Proteomes" id="UP000805193">
    <property type="component" value="Unassembled WGS sequence"/>
</dbReference>
<evidence type="ECO:0000313" key="1">
    <source>
        <dbReference type="EMBL" id="KAG0425367.1"/>
    </source>
</evidence>
<keyword evidence="2" id="KW-1185">Reference proteome</keyword>
<gene>
    <name evidence="1" type="ORF">HPB47_027468</name>
</gene>
<accession>A0AC60PVT7</accession>
<sequence>MSLKRRRLILGVAPSVLLAKLADSDNTSSSDDDDEGRVYEAKFAELFDAHCTVPKVKAYVSIVRTYSDKANSNQLKKCWGNLKQKCKNERSDEKRKTHKTGGGPPPTPMSAISVLVGAVAGHMATRLVNDNDSDGAYLPPVQNEPVVRLLEGMVGCNPEYDHALTGAGSCNGRSGTNEPAQKVTEMCNFVMQRMALTPGQQETPPQEPRAHLTVPVFIGYDDVKTVADFLGELQTYHFASGASKAFIVDRIVSLAL</sequence>
<name>A0AC60PVT7_IXOPE</name>